<feature type="compositionally biased region" description="Basic and acidic residues" evidence="2">
    <location>
        <begin position="256"/>
        <end position="267"/>
    </location>
</feature>
<gene>
    <name evidence="5" type="primary">Contig323.g354</name>
    <name evidence="5" type="ORF">STYLEM_1865</name>
</gene>
<dbReference type="InterPro" id="IPR013083">
    <property type="entry name" value="Znf_RING/FYVE/PHD"/>
</dbReference>
<organism evidence="5 6">
    <name type="scientific">Stylonychia lemnae</name>
    <name type="common">Ciliate</name>
    <dbReference type="NCBI Taxonomy" id="5949"/>
    <lineage>
        <taxon>Eukaryota</taxon>
        <taxon>Sar</taxon>
        <taxon>Alveolata</taxon>
        <taxon>Ciliophora</taxon>
        <taxon>Intramacronucleata</taxon>
        <taxon>Spirotrichea</taxon>
        <taxon>Stichotrichia</taxon>
        <taxon>Sporadotrichida</taxon>
        <taxon>Oxytrichidae</taxon>
        <taxon>Stylonychinae</taxon>
        <taxon>Stylonychia</taxon>
    </lineage>
</organism>
<protein>
    <submittedName>
        <fullName evidence="5">Tldc domain-containing protein</fullName>
    </submittedName>
</protein>
<dbReference type="Proteomes" id="UP000039865">
    <property type="component" value="Unassembled WGS sequence"/>
</dbReference>
<evidence type="ECO:0000256" key="1">
    <source>
        <dbReference type="PROSITE-ProRule" id="PRU00175"/>
    </source>
</evidence>
<keyword evidence="1" id="KW-0862">Zinc</keyword>
<dbReference type="Pfam" id="PF07534">
    <property type="entry name" value="TLD"/>
    <property type="match status" value="1"/>
</dbReference>
<feature type="region of interest" description="Disordered" evidence="2">
    <location>
        <begin position="219"/>
        <end position="267"/>
    </location>
</feature>
<dbReference type="PROSITE" id="PS50089">
    <property type="entry name" value="ZF_RING_2"/>
    <property type="match status" value="1"/>
</dbReference>
<feature type="compositionally biased region" description="Polar residues" evidence="2">
    <location>
        <begin position="219"/>
        <end position="229"/>
    </location>
</feature>
<keyword evidence="1" id="KW-0863">Zinc-finger</keyword>
<dbReference type="GO" id="GO:0008270">
    <property type="term" value="F:zinc ion binding"/>
    <property type="evidence" value="ECO:0007669"/>
    <property type="project" value="UniProtKB-KW"/>
</dbReference>
<dbReference type="OMA" id="CETIITH"/>
<evidence type="ECO:0000259" key="4">
    <source>
        <dbReference type="PROSITE" id="PS51886"/>
    </source>
</evidence>
<dbReference type="OrthoDB" id="25620at2759"/>
<name>A0A077ZSN7_STYLE</name>
<dbReference type="SMART" id="SM00584">
    <property type="entry name" value="TLDc"/>
    <property type="match status" value="1"/>
</dbReference>
<keyword evidence="6" id="KW-1185">Reference proteome</keyword>
<feature type="compositionally biased region" description="Low complexity" evidence="2">
    <location>
        <begin position="241"/>
        <end position="255"/>
    </location>
</feature>
<evidence type="ECO:0000313" key="6">
    <source>
        <dbReference type="Proteomes" id="UP000039865"/>
    </source>
</evidence>
<feature type="domain" description="TLDc" evidence="4">
    <location>
        <begin position="322"/>
        <end position="495"/>
    </location>
</feature>
<feature type="domain" description="RING-type" evidence="3">
    <location>
        <begin position="5"/>
        <end position="57"/>
    </location>
</feature>
<dbReference type="InterPro" id="IPR006571">
    <property type="entry name" value="TLDc_dom"/>
</dbReference>
<sequence>MESMCPRCFSIFNQVERHLVILPCGDGICLTCYDELLQSNSEGNKQGSSKLQCPLDNEVLTINHKYKENLKIIRRNYNSQDSLGIFCDSHPNNQADFLYSKHDTFICDQCVEQLKSNNTSNIQLVKIQREDLEIYCETIITHLQSFTNRISEASKIASKLKRCKQAFNSQQFVNFVNEVKDILAGQYIKSEEEQNNIDFLYQEEEEENEVQNMLDQHAASNNDQTSQRSGNERKNTLGANRQSTISRRMSSSSPEMGRRQTKSDKKKEVEEYVYEVLENDNGDESLEEDNAAASNNVRIFDDPLQNEVEDPIKKQEEFFEYSKETFGLDEDSIQLIGDWIGERVDFDLIYRGTRDGFDSKKFHQICDKQGPTLCLIKSDKNEVFGGFTSVSWNSNNTFSADEKAFIFQVNKKTKHSLYQNKEMGVCHFSDSLVFFGMGCDIIITSDCDKNATSYSNLGQTYLPPDGYNQGEEKTKEYLAGSFFFKVVELEVYKVIYI</sequence>
<evidence type="ECO:0000259" key="3">
    <source>
        <dbReference type="PROSITE" id="PS50089"/>
    </source>
</evidence>
<accession>A0A077ZSN7</accession>
<reference evidence="5 6" key="1">
    <citation type="submission" date="2014-06" db="EMBL/GenBank/DDBJ databases">
        <authorList>
            <person name="Swart Estienne"/>
        </authorList>
    </citation>
    <scope>NUCLEOTIDE SEQUENCE [LARGE SCALE GENOMIC DNA]</scope>
    <source>
        <strain evidence="5 6">130c</strain>
    </source>
</reference>
<dbReference type="PANTHER" id="PTHR23354:SF122">
    <property type="entry name" value="GTPASE-ACTIVATING PROTEIN SKYWALKER"/>
    <property type="match status" value="1"/>
</dbReference>
<dbReference type="PROSITE" id="PS51886">
    <property type="entry name" value="TLDC"/>
    <property type="match status" value="1"/>
</dbReference>
<dbReference type="InterPro" id="IPR001841">
    <property type="entry name" value="Znf_RING"/>
</dbReference>
<proteinExistence type="predicted"/>
<dbReference type="SUPFAM" id="SSF57850">
    <property type="entry name" value="RING/U-box"/>
    <property type="match status" value="1"/>
</dbReference>
<evidence type="ECO:0000313" key="5">
    <source>
        <dbReference type="EMBL" id="CDW72898.1"/>
    </source>
</evidence>
<dbReference type="Gene3D" id="3.30.40.10">
    <property type="entry name" value="Zinc/RING finger domain, C3HC4 (zinc finger)"/>
    <property type="match status" value="1"/>
</dbReference>
<keyword evidence="1" id="KW-0479">Metal-binding</keyword>
<dbReference type="AlphaFoldDB" id="A0A077ZSN7"/>
<dbReference type="PANTHER" id="PTHR23354">
    <property type="entry name" value="NUCLEOLAR PROTEIN 7/ESTROGEN RECEPTOR COACTIVATOR-RELATED"/>
    <property type="match status" value="1"/>
</dbReference>
<dbReference type="InParanoid" id="A0A077ZSN7"/>
<dbReference type="EMBL" id="CCKQ01001793">
    <property type="protein sequence ID" value="CDW72898.1"/>
    <property type="molecule type" value="Genomic_DNA"/>
</dbReference>
<evidence type="ECO:0000256" key="2">
    <source>
        <dbReference type="SAM" id="MobiDB-lite"/>
    </source>
</evidence>